<dbReference type="PANTHER" id="PTHR33376:SF15">
    <property type="entry name" value="BLL6794 PROTEIN"/>
    <property type="match status" value="1"/>
</dbReference>
<dbReference type="GO" id="GO:0055085">
    <property type="term" value="P:transmembrane transport"/>
    <property type="evidence" value="ECO:0007669"/>
    <property type="project" value="InterPro"/>
</dbReference>
<name>A0A9J6PLW5_9PROT</name>
<keyword evidence="4" id="KW-1185">Reference proteome</keyword>
<gene>
    <name evidence="3" type="primary">dctP</name>
    <name evidence="3" type="ORF">NJQ99_11480</name>
</gene>
<evidence type="ECO:0000256" key="1">
    <source>
        <dbReference type="ARBA" id="ARBA00022729"/>
    </source>
</evidence>
<keyword evidence="1 2" id="KW-0732">Signal</keyword>
<sequence length="341" mass="36327">MKFRNLKTVAALAALLFGAVSGSAFAQQIELKVGDWQSLQHIQSTAGTQWFMKEVEKRTNGKVKFVHFPAEQAAKARGLLDAAASGVVDIALTGSLYSPDRLPLNSVIGLPGLGNSAVAATKPLNDMVRNGLLRDEFISAGVVPLYAYALTPYQILLREKAVANVSDWDGLKIRTGGSTQALTARSMGATGISLPGPEVYTAVERGTVDGVLFPIPSVAPYNLQEVVKFISTNGSFGNFGCNLVINQATFDALPADVKEVMLEVGTEAALNVAKAQDDLSAGLLKEWAAQGITLIEFTPEQLKAYEDTLAPVSDEWVERIGKNNPNAKAVYEAFLKGVAAQ</sequence>
<feature type="chain" id="PRO_5039909007" evidence="2">
    <location>
        <begin position="27"/>
        <end position="341"/>
    </location>
</feature>
<dbReference type="RefSeq" id="WP_269332972.1">
    <property type="nucleotide sequence ID" value="NZ_JAMZFT010000002.1"/>
</dbReference>
<proteinExistence type="predicted"/>
<dbReference type="CDD" id="cd13601">
    <property type="entry name" value="PBP2_TRAP_DctP1_3_4_like"/>
    <property type="match status" value="1"/>
</dbReference>
<dbReference type="InterPro" id="IPR038404">
    <property type="entry name" value="TRAP_DctP_sf"/>
</dbReference>
<dbReference type="AlphaFoldDB" id="A0A9J6PLW5"/>
<dbReference type="EMBL" id="JAMZFT010000002">
    <property type="protein sequence ID" value="MCP1337034.1"/>
    <property type="molecule type" value="Genomic_DNA"/>
</dbReference>
<dbReference type="SUPFAM" id="SSF53850">
    <property type="entry name" value="Periplasmic binding protein-like II"/>
    <property type="match status" value="1"/>
</dbReference>
<reference evidence="3" key="1">
    <citation type="submission" date="2022-06" db="EMBL/GenBank/DDBJ databases">
        <title>Isolation and Genomics of Futiania mangrovii gen. nov., sp. nov., a Rare and Metabolically-versatile member in the Class Alphaproteobacteria.</title>
        <authorList>
            <person name="Liu L."/>
            <person name="Huang W.-C."/>
            <person name="Pan J."/>
            <person name="Li J."/>
            <person name="Huang Y."/>
            <person name="Du H."/>
            <person name="Liu Y."/>
            <person name="Li M."/>
        </authorList>
    </citation>
    <scope>NUCLEOTIDE SEQUENCE</scope>
    <source>
        <strain evidence="3">FT118</strain>
    </source>
</reference>
<feature type="signal peptide" evidence="2">
    <location>
        <begin position="1"/>
        <end position="26"/>
    </location>
</feature>
<organism evidence="3 4">
    <name type="scientific">Futiania mangrovi</name>
    <dbReference type="NCBI Taxonomy" id="2959716"/>
    <lineage>
        <taxon>Bacteria</taxon>
        <taxon>Pseudomonadati</taxon>
        <taxon>Pseudomonadota</taxon>
        <taxon>Alphaproteobacteria</taxon>
        <taxon>Futianiales</taxon>
        <taxon>Futianiaceae</taxon>
        <taxon>Futiania</taxon>
    </lineage>
</organism>
<dbReference type="NCBIfam" id="NF037995">
    <property type="entry name" value="TRAP_S1"/>
    <property type="match status" value="1"/>
</dbReference>
<evidence type="ECO:0000313" key="4">
    <source>
        <dbReference type="Proteomes" id="UP001055804"/>
    </source>
</evidence>
<evidence type="ECO:0000256" key="2">
    <source>
        <dbReference type="SAM" id="SignalP"/>
    </source>
</evidence>
<evidence type="ECO:0000313" key="3">
    <source>
        <dbReference type="EMBL" id="MCP1337034.1"/>
    </source>
</evidence>
<comment type="caution">
    <text evidence="3">The sequence shown here is derived from an EMBL/GenBank/DDBJ whole genome shotgun (WGS) entry which is preliminary data.</text>
</comment>
<dbReference type="Gene3D" id="3.40.190.170">
    <property type="entry name" value="Bacterial extracellular solute-binding protein, family 7"/>
    <property type="match status" value="1"/>
</dbReference>
<dbReference type="Pfam" id="PF03480">
    <property type="entry name" value="DctP"/>
    <property type="match status" value="1"/>
</dbReference>
<dbReference type="Proteomes" id="UP001055804">
    <property type="component" value="Unassembled WGS sequence"/>
</dbReference>
<accession>A0A9J6PLW5</accession>
<dbReference type="PANTHER" id="PTHR33376">
    <property type="match status" value="1"/>
</dbReference>
<protein>
    <submittedName>
        <fullName evidence="3">TRAP transporter substrate-binding protein DctP</fullName>
    </submittedName>
</protein>
<dbReference type="InterPro" id="IPR018389">
    <property type="entry name" value="DctP_fam"/>
</dbReference>